<reference evidence="1 2" key="1">
    <citation type="submission" date="2024-09" db="EMBL/GenBank/DDBJ databases">
        <authorList>
            <person name="Sun Q."/>
            <person name="Mori K."/>
        </authorList>
    </citation>
    <scope>NUCLEOTIDE SEQUENCE [LARGE SCALE GENOMIC DNA]</scope>
    <source>
        <strain evidence="1 2">JCM 3143</strain>
    </source>
</reference>
<comment type="caution">
    <text evidence="1">The sequence shown here is derived from an EMBL/GenBank/DDBJ whole genome shotgun (WGS) entry which is preliminary data.</text>
</comment>
<evidence type="ECO:0000313" key="2">
    <source>
        <dbReference type="Proteomes" id="UP001589532"/>
    </source>
</evidence>
<gene>
    <name evidence="1" type="ORF">ACFFSA_39830</name>
</gene>
<keyword evidence="2" id="KW-1185">Reference proteome</keyword>
<organism evidence="1 2">
    <name type="scientific">Nonomuraea helvata</name>
    <dbReference type="NCBI Taxonomy" id="37484"/>
    <lineage>
        <taxon>Bacteria</taxon>
        <taxon>Bacillati</taxon>
        <taxon>Actinomycetota</taxon>
        <taxon>Actinomycetes</taxon>
        <taxon>Streptosporangiales</taxon>
        <taxon>Streptosporangiaceae</taxon>
        <taxon>Nonomuraea</taxon>
    </lineage>
</organism>
<dbReference type="SUPFAM" id="SSF55486">
    <property type="entry name" value="Metalloproteases ('zincins'), catalytic domain"/>
    <property type="match status" value="1"/>
</dbReference>
<proteinExistence type="predicted"/>
<evidence type="ECO:0000313" key="1">
    <source>
        <dbReference type="EMBL" id="MFB9629262.1"/>
    </source>
</evidence>
<dbReference type="EMBL" id="JBHMBW010000054">
    <property type="protein sequence ID" value="MFB9629262.1"/>
    <property type="molecule type" value="Genomic_DNA"/>
</dbReference>
<name>A0ABV5SC70_9ACTN</name>
<accession>A0ABV5SC70</accession>
<protein>
    <recommendedName>
        <fullName evidence="3">Peptidase M4 domain-containing protein</fullName>
    </recommendedName>
</protein>
<dbReference type="CDD" id="cd09598">
    <property type="entry name" value="M4_like"/>
    <property type="match status" value="1"/>
</dbReference>
<dbReference type="RefSeq" id="WP_344985828.1">
    <property type="nucleotide sequence ID" value="NZ_BAAAXV010000001.1"/>
</dbReference>
<sequence>MADYTKQLLQPPFTMEAAPSPLPPPIPIPIPPIVGPRILIYKQDPTVAELGVRGIFIPSPVLNGPTDARVTTELTGTTPVARNINGDFIFVPNSPEFDCAHTYAVVRETMTMYQRHNGGTPIPFAWNTGGNIERLTVFPRAGAGANAFYSRTAKALKFLFFAPTGSSQQVFTCRSLDIVAHETGHAILDGLKPGWLSAENPPQTGGLHESFGDLTAIFLALSMPDLAEALVALTKANLHAKSFLSSLAEQFGQALGMPFGLRNADNDLKLSEVSNEVHAVSQVFTGGIYDVLADIYAHERTKQGTVKSPTMILMEVADRLCKLLFDAIVKAPATGATYTDVVNQMLQISAAQGDPIIYRTFIRNRFAFREVVTSPTPFTEMLSGEMDLMNAGYTGDGKTAKDVTSVKPADTSSASLRAVQDRSMCCGTMQLPEFQIIAKDKLTTKGNLGDDDILAAELAALKKAFK</sequence>
<evidence type="ECO:0008006" key="3">
    <source>
        <dbReference type="Google" id="ProtNLM"/>
    </source>
</evidence>
<dbReference type="Proteomes" id="UP001589532">
    <property type="component" value="Unassembled WGS sequence"/>
</dbReference>